<proteinExistence type="inferred from homology"/>
<evidence type="ECO:0000313" key="8">
    <source>
        <dbReference type="EMBL" id="EEH54693.1"/>
    </source>
</evidence>
<feature type="compositionally biased region" description="Gly residues" evidence="7">
    <location>
        <begin position="280"/>
        <end position="299"/>
    </location>
</feature>
<dbReference type="InterPro" id="IPR024156">
    <property type="entry name" value="Small_GTPase_ARF"/>
</dbReference>
<evidence type="ECO:0000256" key="2">
    <source>
        <dbReference type="ARBA" id="ARBA00022707"/>
    </source>
</evidence>
<evidence type="ECO:0000313" key="9">
    <source>
        <dbReference type="Proteomes" id="UP000001876"/>
    </source>
</evidence>
<dbReference type="Gene3D" id="3.40.50.300">
    <property type="entry name" value="P-loop containing nucleotide triphosphate hydrolases"/>
    <property type="match status" value="1"/>
</dbReference>
<dbReference type="AlphaFoldDB" id="C1N005"/>
<feature type="region of interest" description="Disordered" evidence="7">
    <location>
        <begin position="280"/>
        <end position="317"/>
    </location>
</feature>
<dbReference type="GO" id="GO:0005525">
    <property type="term" value="F:GTP binding"/>
    <property type="evidence" value="ECO:0007669"/>
    <property type="project" value="UniProtKB-KW"/>
</dbReference>
<keyword evidence="9" id="KW-1185">Reference proteome</keyword>
<dbReference type="EMBL" id="GG663743">
    <property type="protein sequence ID" value="EEH54693.1"/>
    <property type="molecule type" value="Genomic_DNA"/>
</dbReference>
<evidence type="ECO:0000256" key="5">
    <source>
        <dbReference type="ARBA" id="ARBA00023134"/>
    </source>
</evidence>
<dbReference type="InterPro" id="IPR006689">
    <property type="entry name" value="Small_GTPase_ARF/SAR"/>
</dbReference>
<keyword evidence="4" id="KW-0931">ER-Golgi transport</keyword>
<name>C1N005_MICPC</name>
<reference evidence="8 9" key="1">
    <citation type="journal article" date="2009" name="Science">
        <title>Green evolution and dynamic adaptations revealed by genomes of the marine picoeukaryotes Micromonas.</title>
        <authorList>
            <person name="Worden A.Z."/>
            <person name="Lee J.H."/>
            <person name="Mock T."/>
            <person name="Rouze P."/>
            <person name="Simmons M.P."/>
            <person name="Aerts A.L."/>
            <person name="Allen A.E."/>
            <person name="Cuvelier M.L."/>
            <person name="Derelle E."/>
            <person name="Everett M.V."/>
            <person name="Foulon E."/>
            <person name="Grimwood J."/>
            <person name="Gundlach H."/>
            <person name="Henrissat B."/>
            <person name="Napoli C."/>
            <person name="McDonald S.M."/>
            <person name="Parker M.S."/>
            <person name="Rombauts S."/>
            <person name="Salamov A."/>
            <person name="Von Dassow P."/>
            <person name="Badger J.H."/>
            <person name="Coutinho P.M."/>
            <person name="Demir E."/>
            <person name="Dubchak I."/>
            <person name="Gentemann C."/>
            <person name="Eikrem W."/>
            <person name="Gready J.E."/>
            <person name="John U."/>
            <person name="Lanier W."/>
            <person name="Lindquist E.A."/>
            <person name="Lucas S."/>
            <person name="Mayer K.F."/>
            <person name="Moreau H."/>
            <person name="Not F."/>
            <person name="Otillar R."/>
            <person name="Panaud O."/>
            <person name="Pangilinan J."/>
            <person name="Paulsen I."/>
            <person name="Piegu B."/>
            <person name="Poliakov A."/>
            <person name="Robbens S."/>
            <person name="Schmutz J."/>
            <person name="Toulza E."/>
            <person name="Wyss T."/>
            <person name="Zelensky A."/>
            <person name="Zhou K."/>
            <person name="Armbrust E.V."/>
            <person name="Bhattacharya D."/>
            <person name="Goodenough U.W."/>
            <person name="Van de Peer Y."/>
            <person name="Grigoriev I.V."/>
        </authorList>
    </citation>
    <scope>NUCLEOTIDE SEQUENCE [LARGE SCALE GENOMIC DNA]</scope>
    <source>
        <strain evidence="8 9">CCMP1545</strain>
    </source>
</reference>
<feature type="binding site" evidence="6">
    <location>
        <begin position="204"/>
        <end position="207"/>
    </location>
    <ligand>
        <name>GTP</name>
        <dbReference type="ChEBI" id="CHEBI:37565"/>
    </ligand>
</feature>
<dbReference type="Pfam" id="PF00025">
    <property type="entry name" value="Arf"/>
    <property type="match status" value="1"/>
</dbReference>
<dbReference type="Proteomes" id="UP000001876">
    <property type="component" value="Unassembled WGS sequence"/>
</dbReference>
<keyword evidence="2" id="KW-0449">Lipoprotein</keyword>
<keyword evidence="3 6" id="KW-0547">Nucleotide-binding</keyword>
<dbReference type="KEGG" id="mpp:MICPUCDRAFT_41427"/>
<dbReference type="RefSeq" id="XP_003061043.1">
    <property type="nucleotide sequence ID" value="XM_003060997.1"/>
</dbReference>
<feature type="region of interest" description="Disordered" evidence="7">
    <location>
        <begin position="62"/>
        <end position="93"/>
    </location>
</feature>
<evidence type="ECO:0000256" key="4">
    <source>
        <dbReference type="ARBA" id="ARBA00022892"/>
    </source>
</evidence>
<keyword evidence="4" id="KW-0813">Transport</keyword>
<dbReference type="GO" id="GO:0016192">
    <property type="term" value="P:vesicle-mediated transport"/>
    <property type="evidence" value="ECO:0007669"/>
    <property type="project" value="UniProtKB-KW"/>
</dbReference>
<dbReference type="SUPFAM" id="SSF52540">
    <property type="entry name" value="P-loop containing nucleoside triphosphate hydrolases"/>
    <property type="match status" value="1"/>
</dbReference>
<dbReference type="OMA" id="MGGRCGK"/>
<feature type="compositionally biased region" description="Acidic residues" evidence="7">
    <location>
        <begin position="81"/>
        <end position="91"/>
    </location>
</feature>
<protein>
    <submittedName>
        <fullName evidence="8">Predicted protein</fullName>
    </submittedName>
</protein>
<gene>
    <name evidence="8" type="ORF">MICPUCDRAFT_41427</name>
</gene>
<evidence type="ECO:0000256" key="6">
    <source>
        <dbReference type="PIRSR" id="PIRSR606689-1"/>
    </source>
</evidence>
<accession>C1N005</accession>
<dbReference type="GO" id="GO:0003924">
    <property type="term" value="F:GTPase activity"/>
    <property type="evidence" value="ECO:0007669"/>
    <property type="project" value="InterPro"/>
</dbReference>
<keyword evidence="5 6" id="KW-0342">GTP-binding</keyword>
<evidence type="ECO:0000256" key="3">
    <source>
        <dbReference type="ARBA" id="ARBA00022741"/>
    </source>
</evidence>
<keyword evidence="2" id="KW-0519">Myristate</keyword>
<dbReference type="InterPro" id="IPR027417">
    <property type="entry name" value="P-loop_NTPase"/>
</dbReference>
<organism evidence="9">
    <name type="scientific">Micromonas pusilla (strain CCMP1545)</name>
    <name type="common">Picoplanktonic green alga</name>
    <dbReference type="NCBI Taxonomy" id="564608"/>
    <lineage>
        <taxon>Eukaryota</taxon>
        <taxon>Viridiplantae</taxon>
        <taxon>Chlorophyta</taxon>
        <taxon>Mamiellophyceae</taxon>
        <taxon>Mamiellales</taxon>
        <taxon>Mamiellaceae</taxon>
        <taxon>Micromonas</taxon>
    </lineage>
</organism>
<evidence type="ECO:0000256" key="7">
    <source>
        <dbReference type="SAM" id="MobiDB-lite"/>
    </source>
</evidence>
<sequence>MGGRCGKAAPSPSDASGDRASTTASTTAAATIDESLPTLMLLGLSGAGKSALAHALAHGAAVAPASAPSSPRVGGGLRRDDDDEEEEEEEGVLCAPPRTTVVATSVATVAGARVNVVDVPGNPPRASDGLGGSGGDATARAWRDAIARYDPRVVVFVVDAADELRAPLAREELWALCGCGAGGGGGDSSRERLVRGRRLVVVANKRDVDGAMDADEVADALDLDALALELGGDVAGTVACECASAAMLGGPRAASAESALRGVVGAAVAAGGGVVGAWGPGSGGGGEEEGTLGGGGGKGPRGKGKGPKGKAAVKAAW</sequence>
<evidence type="ECO:0000256" key="1">
    <source>
        <dbReference type="ARBA" id="ARBA00010290"/>
    </source>
</evidence>
<feature type="compositionally biased region" description="Low complexity" evidence="7">
    <location>
        <begin position="62"/>
        <end position="72"/>
    </location>
</feature>
<feature type="region of interest" description="Disordered" evidence="7">
    <location>
        <begin position="1"/>
        <end position="32"/>
    </location>
</feature>
<comment type="similarity">
    <text evidence="1">Belongs to the small GTPase superfamily. Arf family.</text>
</comment>
<feature type="compositionally biased region" description="Low complexity" evidence="7">
    <location>
        <begin position="20"/>
        <end position="31"/>
    </location>
</feature>
<dbReference type="PANTHER" id="PTHR11711">
    <property type="entry name" value="ADP RIBOSYLATION FACTOR-RELATED"/>
    <property type="match status" value="1"/>
</dbReference>
<dbReference type="GeneID" id="9686751"/>